<proteinExistence type="inferred from homology"/>
<dbReference type="InterPro" id="IPR009100">
    <property type="entry name" value="AcylCoA_DH/oxidase_NM_dom_sf"/>
</dbReference>
<evidence type="ECO:0000256" key="3">
    <source>
        <dbReference type="ARBA" id="ARBA00011881"/>
    </source>
</evidence>
<dbReference type="SUPFAM" id="SSF47203">
    <property type="entry name" value="Acyl-CoA dehydrogenase C-terminal domain-like"/>
    <property type="match status" value="1"/>
</dbReference>
<comment type="similarity">
    <text evidence="2">Belongs to the acyl-CoA dehydrogenase family.</text>
</comment>
<feature type="domain" description="Acyl-CoA dehydrogenase/oxidase C-terminal" evidence="6">
    <location>
        <begin position="432"/>
        <end position="497"/>
    </location>
</feature>
<organism evidence="8 9">
    <name type="scientific">Humidesulfovibrio mexicanus</name>
    <dbReference type="NCBI Taxonomy" id="147047"/>
    <lineage>
        <taxon>Bacteria</taxon>
        <taxon>Pseudomonadati</taxon>
        <taxon>Thermodesulfobacteriota</taxon>
        <taxon>Desulfovibrionia</taxon>
        <taxon>Desulfovibrionales</taxon>
        <taxon>Desulfovibrionaceae</taxon>
        <taxon>Humidesulfovibrio</taxon>
    </lineage>
</organism>
<sequence length="680" mass="74508">MSKLATLPGDDIRQIMWRYTDRYDLQMVVQSSRGVARGHVARLVADGQRNTHEWTERKNTLLEAFDASGLTALYMDTAQGGYIDGPKNFALSLTTFELSWVDAGAATCGLATNLALAPIHEKGTPEQRDHYMAMACPTEGRATMRGAFALTEPLPFVGVDTGILTSKVRVAEWNEGQEPMLQVDKRGRFITGMDFADFVTAAVVSDDPRIKGSCMVILEKDDPGVFDRGAPTLKMVHQLSSTRDPILSLTVPASRIIGGYTVKDGVIVPNYSHAEIIGSVFHRTRIPVGVMTSAKLLSAVEPIIRYHRSRFRGGDAQPGTPRYDQGLQMKEDACQRLADLWACGEAGCSLGFDAARKADLLDPLEKRKEALFREQGITGPRAQMSALKKMEPTVLEYLNLLFTPEAQRDAARFEELANDVFVQSIFLDAETNVLIPACKLWCPGVGANMMREAVALVGGYGVTEDCPGFLFQKWTDCQLEATYEGPEVVQRRHLTATMGNPVFLALMGHWIKELDALAESWPQTGAKALAGAMRLWLWTLAHLQNAKDADGKKLFSGNRQGVTFPMADAVSWLMAARCFLDDVLELKRKGPENPILADSLDDTLGFFADLCCLQNARTAGEVARICAELAYGYGVDADLAEFQALRAQTDAALSGARLARDRAGEAIAQVMIPEALDYPL</sequence>
<dbReference type="Pfam" id="PF00441">
    <property type="entry name" value="Acyl-CoA_dh_1"/>
    <property type="match status" value="1"/>
</dbReference>
<dbReference type="EMBL" id="FZOC01000003">
    <property type="protein sequence ID" value="SNR91203.1"/>
    <property type="molecule type" value="Genomic_DNA"/>
</dbReference>
<evidence type="ECO:0000256" key="4">
    <source>
        <dbReference type="ARBA" id="ARBA00022630"/>
    </source>
</evidence>
<dbReference type="SUPFAM" id="SSF56645">
    <property type="entry name" value="Acyl-CoA dehydrogenase NM domain-like"/>
    <property type="match status" value="1"/>
</dbReference>
<dbReference type="InterPro" id="IPR037069">
    <property type="entry name" value="AcylCoA_DH/ox_N_sf"/>
</dbReference>
<feature type="domain" description="Acyl-CoA dehydrogenase/oxidase N-terminal" evidence="7">
    <location>
        <begin position="25"/>
        <end position="134"/>
    </location>
</feature>
<evidence type="ECO:0000256" key="1">
    <source>
        <dbReference type="ARBA" id="ARBA00001974"/>
    </source>
</evidence>
<dbReference type="GO" id="GO:0003995">
    <property type="term" value="F:acyl-CoA dehydrogenase activity"/>
    <property type="evidence" value="ECO:0007669"/>
    <property type="project" value="TreeGrafter"/>
</dbReference>
<dbReference type="Gene3D" id="1.20.140.10">
    <property type="entry name" value="Butyryl-CoA Dehydrogenase, subunit A, domain 3"/>
    <property type="match status" value="1"/>
</dbReference>
<comment type="subunit">
    <text evidence="3">Homotetramer.</text>
</comment>
<keyword evidence="4" id="KW-0285">Flavoprotein</keyword>
<evidence type="ECO:0000259" key="6">
    <source>
        <dbReference type="Pfam" id="PF00441"/>
    </source>
</evidence>
<evidence type="ECO:0000313" key="9">
    <source>
        <dbReference type="Proteomes" id="UP000198324"/>
    </source>
</evidence>
<dbReference type="AlphaFoldDB" id="A0A239A8K0"/>
<dbReference type="PANTHER" id="PTHR43884">
    <property type="entry name" value="ACYL-COA DEHYDROGENASE"/>
    <property type="match status" value="1"/>
</dbReference>
<dbReference type="Proteomes" id="UP000198324">
    <property type="component" value="Unassembled WGS sequence"/>
</dbReference>
<dbReference type="InterPro" id="IPR013786">
    <property type="entry name" value="AcylCoA_DH/ox_N"/>
</dbReference>
<dbReference type="PANTHER" id="PTHR43884:SF12">
    <property type="entry name" value="ISOVALERYL-COA DEHYDROGENASE, MITOCHONDRIAL-RELATED"/>
    <property type="match status" value="1"/>
</dbReference>
<keyword evidence="5" id="KW-0274">FAD</keyword>
<dbReference type="InterPro" id="IPR009075">
    <property type="entry name" value="AcylCo_DH/oxidase_C"/>
</dbReference>
<dbReference type="InterPro" id="IPR036250">
    <property type="entry name" value="AcylCo_DH-like_C"/>
</dbReference>
<reference evidence="8 9" key="1">
    <citation type="submission" date="2017-06" db="EMBL/GenBank/DDBJ databases">
        <authorList>
            <person name="Kim H.J."/>
            <person name="Triplett B.A."/>
        </authorList>
    </citation>
    <scope>NUCLEOTIDE SEQUENCE [LARGE SCALE GENOMIC DNA]</scope>
    <source>
        <strain evidence="8 9">DSM 13116</strain>
    </source>
</reference>
<dbReference type="Pfam" id="PF02771">
    <property type="entry name" value="Acyl-CoA_dh_N"/>
    <property type="match status" value="1"/>
</dbReference>
<evidence type="ECO:0000256" key="5">
    <source>
        <dbReference type="ARBA" id="ARBA00022827"/>
    </source>
</evidence>
<dbReference type="RefSeq" id="WP_089274004.1">
    <property type="nucleotide sequence ID" value="NZ_FZOC01000003.1"/>
</dbReference>
<gene>
    <name evidence="8" type="ORF">SAMN04488503_1868</name>
</gene>
<accession>A0A239A8K0</accession>
<keyword evidence="9" id="KW-1185">Reference proteome</keyword>
<evidence type="ECO:0000313" key="8">
    <source>
        <dbReference type="EMBL" id="SNR91203.1"/>
    </source>
</evidence>
<dbReference type="OrthoDB" id="9765339at2"/>
<dbReference type="GO" id="GO:0050660">
    <property type="term" value="F:flavin adenine dinucleotide binding"/>
    <property type="evidence" value="ECO:0007669"/>
    <property type="project" value="InterPro"/>
</dbReference>
<evidence type="ECO:0000259" key="7">
    <source>
        <dbReference type="Pfam" id="PF02771"/>
    </source>
</evidence>
<evidence type="ECO:0000256" key="2">
    <source>
        <dbReference type="ARBA" id="ARBA00009347"/>
    </source>
</evidence>
<comment type="cofactor">
    <cofactor evidence="1">
        <name>FAD</name>
        <dbReference type="ChEBI" id="CHEBI:57692"/>
    </cofactor>
</comment>
<name>A0A239A8K0_9BACT</name>
<dbReference type="Gene3D" id="1.10.540.10">
    <property type="entry name" value="Acyl-CoA dehydrogenase/oxidase, N-terminal domain"/>
    <property type="match status" value="1"/>
</dbReference>
<protein>
    <submittedName>
        <fullName evidence="8">Acyl-CoA dehydrogenase</fullName>
    </submittedName>
</protein>